<accession>A0A1M5NRN3</accession>
<dbReference type="PRINTS" id="PR00725">
    <property type="entry name" value="DADACBPTASE1"/>
</dbReference>
<keyword evidence="11" id="KW-0961">Cell wall biogenesis/degradation</keyword>
<keyword evidence="6" id="KW-0645">Protease</keyword>
<evidence type="ECO:0000256" key="5">
    <source>
        <dbReference type="ARBA" id="ARBA00022645"/>
    </source>
</evidence>
<evidence type="ECO:0000256" key="7">
    <source>
        <dbReference type="ARBA" id="ARBA00022729"/>
    </source>
</evidence>
<dbReference type="GO" id="GO:0009002">
    <property type="term" value="F:serine-type D-Ala-D-Ala carboxypeptidase activity"/>
    <property type="evidence" value="ECO:0007669"/>
    <property type="project" value="UniProtKB-EC"/>
</dbReference>
<dbReference type="PANTHER" id="PTHR21581">
    <property type="entry name" value="D-ALANYL-D-ALANINE CARBOXYPEPTIDASE"/>
    <property type="match status" value="1"/>
</dbReference>
<evidence type="ECO:0000313" key="19">
    <source>
        <dbReference type="Proteomes" id="UP000242520"/>
    </source>
</evidence>
<dbReference type="STRING" id="1123350.SAMN02744040_00186"/>
<comment type="pathway">
    <text evidence="2">Cell wall biogenesis; peptidoglycan biosynthesis.</text>
</comment>
<dbReference type="Pfam" id="PF00768">
    <property type="entry name" value="Peptidase_S11"/>
    <property type="match status" value="1"/>
</dbReference>
<dbReference type="InterPro" id="IPR015956">
    <property type="entry name" value="Peniciliin-bd_prot_C_sf"/>
</dbReference>
<dbReference type="AlphaFoldDB" id="A0A1M5NRN3"/>
<dbReference type="Pfam" id="PF07943">
    <property type="entry name" value="PBP5_C"/>
    <property type="match status" value="1"/>
</dbReference>
<comment type="function">
    <text evidence="1">Removes C-terminal D-alanyl residues from sugar-peptide cell wall precursors.</text>
</comment>
<evidence type="ECO:0000259" key="17">
    <source>
        <dbReference type="SMART" id="SM00936"/>
    </source>
</evidence>
<evidence type="ECO:0000313" key="18">
    <source>
        <dbReference type="EMBL" id="SHG92160.1"/>
    </source>
</evidence>
<dbReference type="Proteomes" id="UP000242520">
    <property type="component" value="Unassembled WGS sequence"/>
</dbReference>
<dbReference type="InterPro" id="IPR001967">
    <property type="entry name" value="Peptidase_S11_N"/>
</dbReference>
<evidence type="ECO:0000256" key="13">
    <source>
        <dbReference type="PIRSR" id="PIRSR618044-1"/>
    </source>
</evidence>
<reference evidence="19" key="1">
    <citation type="submission" date="2016-11" db="EMBL/GenBank/DDBJ databases">
        <authorList>
            <person name="Varghese N."/>
            <person name="Submissions S."/>
        </authorList>
    </citation>
    <scope>NUCLEOTIDE SEQUENCE [LARGE SCALE GENOMIC DNA]</scope>
    <source>
        <strain evidence="19">DSM 15285</strain>
    </source>
</reference>
<dbReference type="GO" id="GO:0071555">
    <property type="term" value="P:cell wall organization"/>
    <property type="evidence" value="ECO:0007669"/>
    <property type="project" value="UniProtKB-KW"/>
</dbReference>
<keyword evidence="5 18" id="KW-0121">Carboxypeptidase</keyword>
<evidence type="ECO:0000256" key="11">
    <source>
        <dbReference type="ARBA" id="ARBA00023316"/>
    </source>
</evidence>
<name>A0A1M5NRN3_9FIRM</name>
<keyword evidence="9" id="KW-0133">Cell shape</keyword>
<dbReference type="PANTHER" id="PTHR21581:SF6">
    <property type="entry name" value="TRAFFICKING PROTEIN PARTICLE COMPLEX SUBUNIT 12"/>
    <property type="match status" value="1"/>
</dbReference>
<dbReference type="GO" id="GO:0009252">
    <property type="term" value="P:peptidoglycan biosynthetic process"/>
    <property type="evidence" value="ECO:0007669"/>
    <property type="project" value="UniProtKB-UniPathway"/>
</dbReference>
<feature type="chain" id="PRO_5039670689" description="serine-type D-Ala-D-Ala carboxypeptidase" evidence="16">
    <location>
        <begin position="24"/>
        <end position="392"/>
    </location>
</feature>
<evidence type="ECO:0000256" key="9">
    <source>
        <dbReference type="ARBA" id="ARBA00022960"/>
    </source>
</evidence>
<evidence type="ECO:0000256" key="8">
    <source>
        <dbReference type="ARBA" id="ARBA00022801"/>
    </source>
</evidence>
<dbReference type="InterPro" id="IPR012907">
    <property type="entry name" value="Peptidase_S11_C"/>
</dbReference>
<feature type="binding site" evidence="14">
    <location>
        <position position="233"/>
    </location>
    <ligand>
        <name>substrate</name>
    </ligand>
</feature>
<proteinExistence type="inferred from homology"/>
<feature type="active site" description="Proton acceptor" evidence="13">
    <location>
        <position position="61"/>
    </location>
</feature>
<dbReference type="EC" id="3.4.16.4" evidence="4"/>
<feature type="active site" description="Acyl-ester intermediate" evidence="13">
    <location>
        <position position="58"/>
    </location>
</feature>
<evidence type="ECO:0000256" key="12">
    <source>
        <dbReference type="ARBA" id="ARBA00034000"/>
    </source>
</evidence>
<dbReference type="SUPFAM" id="SSF56601">
    <property type="entry name" value="beta-lactamase/transpeptidase-like"/>
    <property type="match status" value="1"/>
</dbReference>
<sequence>MKVYLKLFVFLMVFNLFSSNVYGQDNIDINVKSAILIDQETGRVLYEKNPDEQRACASLTKMMTFLIALESIEKNKVSKYDIVKISKKAARTRGSTYGLKYNEKVKFIDLMKGLMVVSGNDAAVAIAEYIGGDTKTFVDIMNNKAKEIGMNKTFFINPHGLPVYGINKDMKNPKENMSCARDLSILAKYLLDNYKNEVLSITKIKTYINPERNFIRNNTNALLRIMNQVDGIKTGFTGRAGYCLAFTMNVLGKEDNDFRVIGIVLGATSSKNRTIESKKILEYVKNNFIKKRVIKKGDFIGKVYLYGIDKLEIKLKAKNDLWIVKNKKEKIKRKVILDDISCPVKKGDKVGRINYIDQNGNVIANVDLVSDSEIKFVPLNILFKIFVRQILN</sequence>
<dbReference type="SUPFAM" id="SSF69189">
    <property type="entry name" value="Penicillin-binding protein associated domain"/>
    <property type="match status" value="1"/>
</dbReference>
<feature type="active site" evidence="13">
    <location>
        <position position="118"/>
    </location>
</feature>
<evidence type="ECO:0000256" key="1">
    <source>
        <dbReference type="ARBA" id="ARBA00003217"/>
    </source>
</evidence>
<gene>
    <name evidence="18" type="ORF">SAMN02744040_00186</name>
</gene>
<organism evidence="18 19">
    <name type="scientific">Tepidibacter thalassicus DSM 15285</name>
    <dbReference type="NCBI Taxonomy" id="1123350"/>
    <lineage>
        <taxon>Bacteria</taxon>
        <taxon>Bacillati</taxon>
        <taxon>Bacillota</taxon>
        <taxon>Clostridia</taxon>
        <taxon>Peptostreptococcales</taxon>
        <taxon>Peptostreptococcaceae</taxon>
        <taxon>Tepidibacter</taxon>
    </lineage>
</organism>
<feature type="domain" description="Peptidase S11 D-Ala-D-Ala carboxypeptidase A C-terminal" evidence="17">
    <location>
        <begin position="288"/>
        <end position="376"/>
    </location>
</feature>
<dbReference type="UniPathway" id="UPA00219"/>
<dbReference type="GO" id="GO:0008360">
    <property type="term" value="P:regulation of cell shape"/>
    <property type="evidence" value="ECO:0007669"/>
    <property type="project" value="UniProtKB-KW"/>
</dbReference>
<dbReference type="Gene3D" id="3.40.710.10">
    <property type="entry name" value="DD-peptidase/beta-lactamase superfamily"/>
    <property type="match status" value="1"/>
</dbReference>
<evidence type="ECO:0000256" key="16">
    <source>
        <dbReference type="SAM" id="SignalP"/>
    </source>
</evidence>
<evidence type="ECO:0000256" key="3">
    <source>
        <dbReference type="ARBA" id="ARBA00007164"/>
    </source>
</evidence>
<evidence type="ECO:0000256" key="4">
    <source>
        <dbReference type="ARBA" id="ARBA00012448"/>
    </source>
</evidence>
<keyword evidence="7 16" id="KW-0732">Signal</keyword>
<feature type="signal peptide" evidence="16">
    <location>
        <begin position="1"/>
        <end position="23"/>
    </location>
</feature>
<keyword evidence="10" id="KW-0573">Peptidoglycan synthesis</keyword>
<evidence type="ECO:0000256" key="2">
    <source>
        <dbReference type="ARBA" id="ARBA00004752"/>
    </source>
</evidence>
<dbReference type="EMBL" id="FQXH01000005">
    <property type="protein sequence ID" value="SHG92160.1"/>
    <property type="molecule type" value="Genomic_DNA"/>
</dbReference>
<protein>
    <recommendedName>
        <fullName evidence="4">serine-type D-Ala-D-Ala carboxypeptidase</fullName>
        <ecNumber evidence="4">3.4.16.4</ecNumber>
    </recommendedName>
</protein>
<dbReference type="GO" id="GO:0006508">
    <property type="term" value="P:proteolysis"/>
    <property type="evidence" value="ECO:0007669"/>
    <property type="project" value="UniProtKB-KW"/>
</dbReference>
<dbReference type="InterPro" id="IPR018044">
    <property type="entry name" value="Peptidase_S11"/>
</dbReference>
<evidence type="ECO:0000256" key="14">
    <source>
        <dbReference type="PIRSR" id="PIRSR618044-2"/>
    </source>
</evidence>
<dbReference type="RefSeq" id="WP_242939217.1">
    <property type="nucleotide sequence ID" value="NZ_FQXH01000005.1"/>
</dbReference>
<dbReference type="SMART" id="SM00936">
    <property type="entry name" value="PBP5_C"/>
    <property type="match status" value="1"/>
</dbReference>
<keyword evidence="19" id="KW-1185">Reference proteome</keyword>
<dbReference type="Gene3D" id="2.60.410.10">
    <property type="entry name" value="D-Ala-D-Ala carboxypeptidase, C-terminal domain"/>
    <property type="match status" value="1"/>
</dbReference>
<evidence type="ECO:0000256" key="6">
    <source>
        <dbReference type="ARBA" id="ARBA00022670"/>
    </source>
</evidence>
<comment type="similarity">
    <text evidence="3 15">Belongs to the peptidase S11 family.</text>
</comment>
<dbReference type="InterPro" id="IPR012338">
    <property type="entry name" value="Beta-lactam/transpept-like"/>
</dbReference>
<comment type="catalytic activity">
    <reaction evidence="12">
        <text>Preferential cleavage: (Ac)2-L-Lys-D-Ala-|-D-Ala. Also transpeptidation of peptidyl-alanyl moieties that are N-acyl substituents of D-alanine.</text>
        <dbReference type="EC" id="3.4.16.4"/>
    </reaction>
</comment>
<evidence type="ECO:0000256" key="10">
    <source>
        <dbReference type="ARBA" id="ARBA00022984"/>
    </source>
</evidence>
<keyword evidence="8" id="KW-0378">Hydrolase</keyword>
<dbReference type="InterPro" id="IPR037167">
    <property type="entry name" value="Peptidase_S11_C_sf"/>
</dbReference>
<evidence type="ECO:0000256" key="15">
    <source>
        <dbReference type="RuleBase" id="RU004016"/>
    </source>
</evidence>